<dbReference type="EMBL" id="AMCI01002613">
    <property type="protein sequence ID" value="EJX02273.1"/>
    <property type="molecule type" value="Genomic_DNA"/>
</dbReference>
<proteinExistence type="predicted"/>
<name>J9GJQ4_9ZZZZ</name>
<protein>
    <submittedName>
        <fullName evidence="1">Uncharacterized protein</fullName>
    </submittedName>
</protein>
<comment type="caution">
    <text evidence="1">The sequence shown here is derived from an EMBL/GenBank/DDBJ whole genome shotgun (WGS) entry which is preliminary data.</text>
</comment>
<sequence length="35" mass="3706">MELFACSTASTRLRICSRTFSVSASMASSCSVSMP</sequence>
<accession>J9GJQ4</accession>
<organism evidence="1">
    <name type="scientific">gut metagenome</name>
    <dbReference type="NCBI Taxonomy" id="749906"/>
    <lineage>
        <taxon>unclassified sequences</taxon>
        <taxon>metagenomes</taxon>
        <taxon>organismal metagenomes</taxon>
    </lineage>
</organism>
<dbReference type="AlphaFoldDB" id="J9GJQ4"/>
<gene>
    <name evidence="1" type="ORF">EVA_09619</name>
</gene>
<reference evidence="1" key="1">
    <citation type="journal article" date="2012" name="PLoS ONE">
        <title>Gene sets for utilization of primary and secondary nutrition supplies in the distal gut of endangered iberian lynx.</title>
        <authorList>
            <person name="Alcaide M."/>
            <person name="Messina E."/>
            <person name="Richter M."/>
            <person name="Bargiela R."/>
            <person name="Peplies J."/>
            <person name="Huws S.A."/>
            <person name="Newbold C.J."/>
            <person name="Golyshin P.N."/>
            <person name="Simon M.A."/>
            <person name="Lopez G."/>
            <person name="Yakimov M.M."/>
            <person name="Ferrer M."/>
        </authorList>
    </citation>
    <scope>NUCLEOTIDE SEQUENCE</scope>
</reference>
<evidence type="ECO:0000313" key="1">
    <source>
        <dbReference type="EMBL" id="EJX02273.1"/>
    </source>
</evidence>